<dbReference type="Proteomes" id="UP000177912">
    <property type="component" value="Unassembled WGS sequence"/>
</dbReference>
<accession>A0A1F5NSG4</accession>
<protein>
    <submittedName>
        <fullName evidence="1">Uncharacterized protein</fullName>
    </submittedName>
</protein>
<name>A0A1F5NSG4_9BACT</name>
<dbReference type="AlphaFoldDB" id="A0A1F5NSG4"/>
<evidence type="ECO:0000313" key="1">
    <source>
        <dbReference type="EMBL" id="OGE80609.1"/>
    </source>
</evidence>
<gene>
    <name evidence="1" type="ORF">A2826_01645</name>
</gene>
<sequence>MPSGRVLSGYDKLRDRLALGATTLELILSEREETGNSDFGRTIEGLIVNGHCEELDRECSQSKTR</sequence>
<comment type="caution">
    <text evidence="1">The sequence shown here is derived from an EMBL/GenBank/DDBJ whole genome shotgun (WGS) entry which is preliminary data.</text>
</comment>
<dbReference type="EMBL" id="MFEI01000024">
    <property type="protein sequence ID" value="OGE80609.1"/>
    <property type="molecule type" value="Genomic_DNA"/>
</dbReference>
<reference evidence="1 2" key="1">
    <citation type="journal article" date="2016" name="Nat. Commun.">
        <title>Thousands of microbial genomes shed light on interconnected biogeochemical processes in an aquifer system.</title>
        <authorList>
            <person name="Anantharaman K."/>
            <person name="Brown C.T."/>
            <person name="Hug L.A."/>
            <person name="Sharon I."/>
            <person name="Castelle C.J."/>
            <person name="Probst A.J."/>
            <person name="Thomas B.C."/>
            <person name="Singh A."/>
            <person name="Wilkins M.J."/>
            <person name="Karaoz U."/>
            <person name="Brodie E.L."/>
            <person name="Williams K.H."/>
            <person name="Hubbard S.S."/>
            <person name="Banfield J.F."/>
        </authorList>
    </citation>
    <scope>NUCLEOTIDE SEQUENCE [LARGE SCALE GENOMIC DNA]</scope>
</reference>
<organism evidence="1 2">
    <name type="scientific">Candidatus Doudnabacteria bacterium RIFCSPHIGHO2_01_FULL_43_23</name>
    <dbReference type="NCBI Taxonomy" id="1817822"/>
    <lineage>
        <taxon>Bacteria</taxon>
        <taxon>Candidatus Doudnaibacteriota</taxon>
    </lineage>
</organism>
<evidence type="ECO:0000313" key="2">
    <source>
        <dbReference type="Proteomes" id="UP000177912"/>
    </source>
</evidence>
<proteinExistence type="predicted"/>